<protein>
    <submittedName>
        <fullName evidence="8">Aerobic glycerol-3-phosphate dehydrogenase</fullName>
        <ecNumber evidence="8">1.1.5.3</ecNumber>
    </submittedName>
</protein>
<dbReference type="GO" id="GO:0004368">
    <property type="term" value="F:glycerol-3-phosphate dehydrogenase (quinone) activity"/>
    <property type="evidence" value="ECO:0007669"/>
    <property type="project" value="UniProtKB-EC"/>
</dbReference>
<dbReference type="InterPro" id="IPR031656">
    <property type="entry name" value="DAO_C"/>
</dbReference>
<dbReference type="OrthoDB" id="9766796at2"/>
<evidence type="ECO:0000256" key="2">
    <source>
        <dbReference type="ARBA" id="ARBA00007330"/>
    </source>
</evidence>
<evidence type="ECO:0000313" key="9">
    <source>
        <dbReference type="Proteomes" id="UP000037566"/>
    </source>
</evidence>
<gene>
    <name evidence="8" type="primary">glpD2</name>
    <name evidence="8" type="ORF">KOEU_24420</name>
</gene>
<dbReference type="RefSeq" id="WP_053323573.1">
    <property type="nucleotide sequence ID" value="NZ_LHUQ01000015.1"/>
</dbReference>
<dbReference type="GO" id="GO:0046168">
    <property type="term" value="P:glycerol-3-phosphate catabolic process"/>
    <property type="evidence" value="ECO:0007669"/>
    <property type="project" value="TreeGrafter"/>
</dbReference>
<organism evidence="8 9">
    <name type="scientific">Komagataeibacter europaeus</name>
    <name type="common">Gluconacetobacter europaeus</name>
    <dbReference type="NCBI Taxonomy" id="33995"/>
    <lineage>
        <taxon>Bacteria</taxon>
        <taxon>Pseudomonadati</taxon>
        <taxon>Pseudomonadota</taxon>
        <taxon>Alphaproteobacteria</taxon>
        <taxon>Acetobacterales</taxon>
        <taxon>Acetobacteraceae</taxon>
        <taxon>Komagataeibacter</taxon>
    </lineage>
</organism>
<dbReference type="AlphaFoldDB" id="A0A0M0EGN6"/>
<keyword evidence="4" id="KW-0274">FAD</keyword>
<dbReference type="InterPro" id="IPR000447">
    <property type="entry name" value="G3P_DH_FAD-dep"/>
</dbReference>
<evidence type="ECO:0000256" key="3">
    <source>
        <dbReference type="ARBA" id="ARBA00022630"/>
    </source>
</evidence>
<dbReference type="PANTHER" id="PTHR11985">
    <property type="entry name" value="GLYCEROL-3-PHOSPHATE DEHYDROGENASE"/>
    <property type="match status" value="1"/>
</dbReference>
<proteinExistence type="inferred from homology"/>
<evidence type="ECO:0000256" key="1">
    <source>
        <dbReference type="ARBA" id="ARBA00001974"/>
    </source>
</evidence>
<dbReference type="PRINTS" id="PR01001">
    <property type="entry name" value="FADG3PDH"/>
</dbReference>
<evidence type="ECO:0000256" key="4">
    <source>
        <dbReference type="ARBA" id="ARBA00022827"/>
    </source>
</evidence>
<dbReference type="EMBL" id="LHUQ01000015">
    <property type="protein sequence ID" value="KON64091.1"/>
    <property type="molecule type" value="Genomic_DNA"/>
</dbReference>
<reference evidence="8" key="1">
    <citation type="submission" date="2015-08" db="EMBL/GenBank/DDBJ databases">
        <title>Draft genome sequence of Komagataeibacter europaeus CECT 8546 a cellulose producer strain from vinegar produced by the traditional method.</title>
        <authorList>
            <person name="Poehlein A."/>
            <person name="Valera M.J."/>
            <person name="Haack F.S."/>
            <person name="Mas A."/>
            <person name="Daniel R."/>
            <person name="Streit W.R."/>
            <person name="Mateo E."/>
        </authorList>
    </citation>
    <scope>NUCLEOTIDE SEQUENCE [LARGE SCALE GENOMIC DNA]</scope>
    <source>
        <strain evidence="8">CECT 8546</strain>
    </source>
</reference>
<dbReference type="Pfam" id="PF01266">
    <property type="entry name" value="DAO"/>
    <property type="match status" value="1"/>
</dbReference>
<comment type="cofactor">
    <cofactor evidence="1">
        <name>FAD</name>
        <dbReference type="ChEBI" id="CHEBI:57692"/>
    </cofactor>
</comment>
<evidence type="ECO:0000259" key="6">
    <source>
        <dbReference type="Pfam" id="PF01266"/>
    </source>
</evidence>
<evidence type="ECO:0000256" key="5">
    <source>
        <dbReference type="ARBA" id="ARBA00023002"/>
    </source>
</evidence>
<dbReference type="Gene3D" id="3.30.9.10">
    <property type="entry name" value="D-Amino Acid Oxidase, subunit A, domain 2"/>
    <property type="match status" value="1"/>
</dbReference>
<keyword evidence="3" id="KW-0285">Flavoprotein</keyword>
<keyword evidence="9" id="KW-1185">Reference proteome</keyword>
<feature type="domain" description="FAD dependent oxidoreductase" evidence="6">
    <location>
        <begin position="12"/>
        <end position="397"/>
    </location>
</feature>
<dbReference type="Gene3D" id="3.50.50.60">
    <property type="entry name" value="FAD/NAD(P)-binding domain"/>
    <property type="match status" value="1"/>
</dbReference>
<dbReference type="InterPro" id="IPR036188">
    <property type="entry name" value="FAD/NAD-bd_sf"/>
</dbReference>
<evidence type="ECO:0000259" key="7">
    <source>
        <dbReference type="Pfam" id="PF16901"/>
    </source>
</evidence>
<dbReference type="PANTHER" id="PTHR11985:SF15">
    <property type="entry name" value="GLYCEROL-3-PHOSPHATE DEHYDROGENASE, MITOCHONDRIAL"/>
    <property type="match status" value="1"/>
</dbReference>
<dbReference type="SUPFAM" id="SSF51905">
    <property type="entry name" value="FAD/NAD(P)-binding domain"/>
    <property type="match status" value="1"/>
</dbReference>
<feature type="domain" description="Alpha-glycerophosphate oxidase C-terminal" evidence="7">
    <location>
        <begin position="410"/>
        <end position="533"/>
    </location>
</feature>
<dbReference type="STRING" id="33995.KOEU_24420"/>
<dbReference type="InterPro" id="IPR006076">
    <property type="entry name" value="FAD-dep_OxRdtase"/>
</dbReference>
<accession>A0A0M0EGN6</accession>
<sequence>MNAATLPVEDYDVIIIGAGINGAGLMRELAVQGVRVLLVDRGDICSGTSSAPSRLIHGGIKYLETGEFRLVAQSTLERNLLLRNAPHVVHPLPTTVPVRSWCGGIVPSVRRFLRLGGKMTDRGALVLELGLQIYDFLGRHARVMPRHRLFSGTRTRARWPNMSSTVMACAQYYDAAISQPERLGYECVHDAVRAQEGCRAATYTYAESFHDGIVTLHDLPRGQSWRARAPVVVNAGGAWIDQVNAALGVPTRYIGGTKGSHLVLRHDGLLRELDGNMVYFGTPDGRICLAYPFLGHVLVGSTDIPVSSPDEAICTDVEQSYMLDMLGALFPGFRFDASDVIYRYSGVRPLPASNASDPGAISRDHIVHEDRLGTVALFSLVGGKWTTFRGLAEEVADTILPRLGRVRQVSTRSLPIGGGRGYPRPAELEAHIDRFAATCALPRERAHVLFGRYGTLAVDIARFCALAPDAPLSSLPSYTRREIMFIACNEQVRHVADILYRRTIIALSGALTPEVTHEVAGIAGETLGWDADKIQREARDAWQEAETRHHLTARMAAPEPMQPEPIGA</sequence>
<name>A0A0M0EGN6_KOMEU</name>
<comment type="similarity">
    <text evidence="2">Belongs to the FAD-dependent glycerol-3-phosphate dehydrogenase family.</text>
</comment>
<dbReference type="InterPro" id="IPR038299">
    <property type="entry name" value="DAO_C_sf"/>
</dbReference>
<dbReference type="PATRIC" id="fig|33995.3.peg.2719"/>
<keyword evidence="5 8" id="KW-0560">Oxidoreductase</keyword>
<dbReference type="Proteomes" id="UP000037566">
    <property type="component" value="Unassembled WGS sequence"/>
</dbReference>
<evidence type="ECO:0000313" key="8">
    <source>
        <dbReference type="EMBL" id="KON64091.1"/>
    </source>
</evidence>
<dbReference type="Pfam" id="PF16901">
    <property type="entry name" value="DAO_C"/>
    <property type="match status" value="1"/>
</dbReference>
<comment type="caution">
    <text evidence="8">The sequence shown here is derived from an EMBL/GenBank/DDBJ whole genome shotgun (WGS) entry which is preliminary data.</text>
</comment>
<dbReference type="Gene3D" id="1.10.8.870">
    <property type="entry name" value="Alpha-glycerophosphate oxidase, cap domain"/>
    <property type="match status" value="1"/>
</dbReference>
<dbReference type="EC" id="1.1.5.3" evidence="8"/>